<sequence length="383" mass="39925">MDMEQETPSTSVPPVTPVTPVAPVAASAPSAAVDGTPPALRAEPTTEEIPKARSPRAEAPEAAGSGAEVAAAQQTPRPVPPTLGVPAHSGRRPPSYPPVPQGRPRVSDDPTAAVLPDIVLDGAAYPPLTVRAASVRGDSHRYHGEPRQDSLGVSLLGEPGPGELLMLAVADGVGSASLSHVGSSSVCRWAAWAFAHHAQELYEALAAGAAARFAELATFVVERLADKLARNAKSRSHDPASHATTLRVLLVPRDPSIRTRGLLTVGDGGIALLRDGRWDLDPGGTSEASGAGDGVIDTRTAALPLSRTAETRLLTTRPGDVLVLSTDGLSTPLAGESEMREFFGSAWGGGSVPEPADFLWQFQYRVKSYDDDRTGVVLWEALP</sequence>
<dbReference type="EMBL" id="BJMN01000038">
    <property type="protein sequence ID" value="GEB60039.1"/>
    <property type="molecule type" value="Genomic_DNA"/>
</dbReference>
<dbReference type="SUPFAM" id="SSF81606">
    <property type="entry name" value="PP2C-like"/>
    <property type="match status" value="1"/>
</dbReference>
<feature type="compositionally biased region" description="Basic and acidic residues" evidence="1">
    <location>
        <begin position="48"/>
        <end position="59"/>
    </location>
</feature>
<evidence type="ECO:0000256" key="1">
    <source>
        <dbReference type="SAM" id="MobiDB-lite"/>
    </source>
</evidence>
<gene>
    <name evidence="3" type="ORF">SGA01_56440</name>
</gene>
<feature type="domain" description="PPM-type phosphatase" evidence="2">
    <location>
        <begin position="136"/>
        <end position="347"/>
    </location>
</feature>
<comment type="caution">
    <text evidence="3">The sequence shown here is derived from an EMBL/GenBank/DDBJ whole genome shotgun (WGS) entry which is preliminary data.</text>
</comment>
<dbReference type="Gene3D" id="3.60.40.10">
    <property type="entry name" value="PPM-type phosphatase domain"/>
    <property type="match status" value="1"/>
</dbReference>
<dbReference type="InterPro" id="IPR036457">
    <property type="entry name" value="PPM-type-like_dom_sf"/>
</dbReference>
<dbReference type="InterPro" id="IPR001932">
    <property type="entry name" value="PPM-type_phosphatase-like_dom"/>
</dbReference>
<feature type="compositionally biased region" description="Low complexity" evidence="1">
    <location>
        <begin position="60"/>
        <end position="72"/>
    </location>
</feature>
<feature type="compositionally biased region" description="Low complexity" evidence="1">
    <location>
        <begin position="7"/>
        <end position="33"/>
    </location>
</feature>
<evidence type="ECO:0000259" key="2">
    <source>
        <dbReference type="Pfam" id="PF13672"/>
    </source>
</evidence>
<protein>
    <recommendedName>
        <fullName evidence="2">PPM-type phosphatase domain-containing protein</fullName>
    </recommendedName>
</protein>
<reference evidence="3 4" key="1">
    <citation type="submission" date="2019-06" db="EMBL/GenBank/DDBJ databases">
        <title>Whole genome shotgun sequence of Streptomyces gardneri NBRC 12865.</title>
        <authorList>
            <person name="Hosoyama A."/>
            <person name="Uohara A."/>
            <person name="Ohji S."/>
            <person name="Ichikawa N."/>
        </authorList>
    </citation>
    <scope>NUCLEOTIDE SEQUENCE [LARGE SCALE GENOMIC DNA]</scope>
    <source>
        <strain evidence="3 4">NBRC 12865</strain>
    </source>
</reference>
<keyword evidence="4" id="KW-1185">Reference proteome</keyword>
<name>A0A4Y3RRR8_9ACTN</name>
<dbReference type="AlphaFoldDB" id="A0A4Y3RRR8"/>
<dbReference type="Pfam" id="PF13672">
    <property type="entry name" value="PP2C_2"/>
    <property type="match status" value="1"/>
</dbReference>
<evidence type="ECO:0000313" key="4">
    <source>
        <dbReference type="Proteomes" id="UP000315226"/>
    </source>
</evidence>
<evidence type="ECO:0000313" key="3">
    <source>
        <dbReference type="EMBL" id="GEB60039.1"/>
    </source>
</evidence>
<dbReference type="Proteomes" id="UP000315226">
    <property type="component" value="Unassembled WGS sequence"/>
</dbReference>
<accession>A0A4Y3RRR8</accession>
<feature type="region of interest" description="Disordered" evidence="1">
    <location>
        <begin position="1"/>
        <end position="107"/>
    </location>
</feature>
<proteinExistence type="predicted"/>
<organism evidence="3 4">
    <name type="scientific">Streptomyces gardneri</name>
    <dbReference type="NCBI Taxonomy" id="66892"/>
    <lineage>
        <taxon>Bacteria</taxon>
        <taxon>Bacillati</taxon>
        <taxon>Actinomycetota</taxon>
        <taxon>Actinomycetes</taxon>
        <taxon>Kitasatosporales</taxon>
        <taxon>Streptomycetaceae</taxon>
        <taxon>Streptomyces</taxon>
    </lineage>
</organism>